<dbReference type="InterPro" id="IPR023846">
    <property type="entry name" value="CHP04042_MSMEG0570"/>
</dbReference>
<reference evidence="1" key="3">
    <citation type="submission" date="2020-02" db="EMBL/GenBank/DDBJ databases">
        <authorList>
            <person name="Sarangi A.N."/>
            <person name="Ghosh S."/>
            <person name="Mukherjee M."/>
            <person name="Tripathy S."/>
        </authorList>
    </citation>
    <scope>NUCLEOTIDE SEQUENCE</scope>
    <source>
        <strain evidence="1">BDU141951</strain>
    </source>
</reference>
<dbReference type="EMBL" id="JTHE02000003">
    <property type="protein sequence ID" value="NEV68596.1"/>
    <property type="molecule type" value="Genomic_DNA"/>
</dbReference>
<comment type="caution">
    <text evidence="1">The sequence shown here is derived from an EMBL/GenBank/DDBJ whole genome shotgun (WGS) entry which is preliminary data.</text>
</comment>
<accession>A0A0C1Y830</accession>
<gene>
    <name evidence="1" type="ORF">QQ91_015900</name>
</gene>
<reference evidence="1" key="2">
    <citation type="journal article" date="2015" name="Genome Announc.">
        <title>Draft Genome Sequence of Filamentous Marine Cyanobacterium Lyngbya confervoides Strain BDU141951.</title>
        <authorList>
            <person name="Chandrababunaidu M.M."/>
            <person name="Sen D."/>
            <person name="Tripathy S."/>
        </authorList>
    </citation>
    <scope>NUCLEOTIDE SEQUENCE</scope>
    <source>
        <strain evidence="1">BDU141951</strain>
    </source>
</reference>
<evidence type="ECO:0000313" key="1">
    <source>
        <dbReference type="EMBL" id="NEV68596.1"/>
    </source>
</evidence>
<dbReference type="NCBIfam" id="TIGR04042">
    <property type="entry name" value="MSMEG_0570_fam"/>
    <property type="match status" value="1"/>
</dbReference>
<organism evidence="1">
    <name type="scientific">Lyngbya confervoides BDU141951</name>
    <dbReference type="NCBI Taxonomy" id="1574623"/>
    <lineage>
        <taxon>Bacteria</taxon>
        <taxon>Bacillati</taxon>
        <taxon>Cyanobacteriota</taxon>
        <taxon>Cyanophyceae</taxon>
        <taxon>Oscillatoriophycideae</taxon>
        <taxon>Oscillatoriales</taxon>
        <taxon>Microcoleaceae</taxon>
        <taxon>Lyngbya</taxon>
    </lineage>
</organism>
<name>A0A0C1Y830_9CYAN</name>
<sequence>MPEMQFQIRWPDGTEAACYSPSLVIKDYLKVGETYTLSDFLDKSRTALNIASDRVRAKYGFPCGRAMGQLQVLESTAAQYQGLANPTVDVLAFVE</sequence>
<protein>
    <submittedName>
        <fullName evidence="1">MSMEG_0570 family nitrogen starvation response protein</fullName>
    </submittedName>
</protein>
<proteinExistence type="predicted"/>
<reference evidence="1" key="1">
    <citation type="submission" date="2014-11" db="EMBL/GenBank/DDBJ databases">
        <authorList>
            <person name="Malar M.C."/>
            <person name="Sen D."/>
            <person name="Tripathy S."/>
        </authorList>
    </citation>
    <scope>NUCLEOTIDE SEQUENCE</scope>
    <source>
        <strain evidence="1">BDU141951</strain>
    </source>
</reference>
<dbReference type="AlphaFoldDB" id="A0A0C1Y830"/>